<proteinExistence type="predicted"/>
<dbReference type="Gene3D" id="3.90.1150.10">
    <property type="entry name" value="Aspartate Aminotransferase, domain 1"/>
    <property type="match status" value="1"/>
</dbReference>
<dbReference type="InterPro" id="IPR015422">
    <property type="entry name" value="PyrdxlP-dep_Trfase_small"/>
</dbReference>
<dbReference type="InParanoid" id="A0A2G4YVQ7"/>
<dbReference type="Proteomes" id="UP000229730">
    <property type="component" value="Unassembled WGS sequence"/>
</dbReference>
<organism evidence="3 4">
    <name type="scientific">Paremcibacter congregatus</name>
    <dbReference type="NCBI Taxonomy" id="2043170"/>
    <lineage>
        <taxon>Bacteria</taxon>
        <taxon>Pseudomonadati</taxon>
        <taxon>Pseudomonadota</taxon>
        <taxon>Alphaproteobacteria</taxon>
        <taxon>Emcibacterales</taxon>
        <taxon>Emcibacteraceae</taxon>
        <taxon>Paremcibacter</taxon>
    </lineage>
</organism>
<feature type="domain" description="Aminotransferase class V" evidence="2">
    <location>
        <begin position="38"/>
        <end position="413"/>
    </location>
</feature>
<dbReference type="GO" id="GO:0008483">
    <property type="term" value="F:transaminase activity"/>
    <property type="evidence" value="ECO:0007669"/>
    <property type="project" value="UniProtKB-KW"/>
</dbReference>
<evidence type="ECO:0000313" key="3">
    <source>
        <dbReference type="EMBL" id="PHZ86432.1"/>
    </source>
</evidence>
<keyword evidence="1" id="KW-0663">Pyridoxal phosphate</keyword>
<evidence type="ECO:0000256" key="1">
    <source>
        <dbReference type="ARBA" id="ARBA00022898"/>
    </source>
</evidence>
<dbReference type="InterPro" id="IPR015424">
    <property type="entry name" value="PyrdxlP-dep_Trfase"/>
</dbReference>
<dbReference type="RefSeq" id="WP_099470809.1">
    <property type="nucleotide sequence ID" value="NZ_CP041025.1"/>
</dbReference>
<accession>A0A2G4YVQ7</accession>
<dbReference type="EMBL" id="PDEM01000007">
    <property type="protein sequence ID" value="PHZ86432.1"/>
    <property type="molecule type" value="Genomic_DNA"/>
</dbReference>
<dbReference type="PANTHER" id="PTHR43686">
    <property type="entry name" value="SULFURTRANSFERASE-RELATED"/>
    <property type="match status" value="1"/>
</dbReference>
<dbReference type="InterPro" id="IPR015421">
    <property type="entry name" value="PyrdxlP-dep_Trfase_major"/>
</dbReference>
<dbReference type="AlphaFoldDB" id="A0A2G4YVQ7"/>
<dbReference type="InterPro" id="IPR000192">
    <property type="entry name" value="Aminotrans_V_dom"/>
</dbReference>
<reference evidence="3 4" key="1">
    <citation type="submission" date="2017-10" db="EMBL/GenBank/DDBJ databases">
        <title>Frigbacter circumglobatus gen. nov. sp. nov., isolated from sediment cultured in situ.</title>
        <authorList>
            <person name="Zhao Z."/>
        </authorList>
    </citation>
    <scope>NUCLEOTIDE SEQUENCE [LARGE SCALE GENOMIC DNA]</scope>
    <source>
        <strain evidence="3 4">ZYL</strain>
    </source>
</reference>
<name>A0A2G4YVQ7_9PROT</name>
<dbReference type="SUPFAM" id="SSF53383">
    <property type="entry name" value="PLP-dependent transferases"/>
    <property type="match status" value="1"/>
</dbReference>
<keyword evidence="3" id="KW-0032">Aminotransferase</keyword>
<keyword evidence="3" id="KW-0808">Transferase</keyword>
<dbReference type="PANTHER" id="PTHR43686:SF1">
    <property type="entry name" value="AMINOTRAN_5 DOMAIN-CONTAINING PROTEIN"/>
    <property type="match status" value="1"/>
</dbReference>
<dbReference type="Pfam" id="PF00266">
    <property type="entry name" value="Aminotran_5"/>
    <property type="match status" value="1"/>
</dbReference>
<gene>
    <name evidence="3" type="ORF">CRD36_00650</name>
</gene>
<evidence type="ECO:0000259" key="2">
    <source>
        <dbReference type="Pfam" id="PF00266"/>
    </source>
</evidence>
<sequence>MLEELQGTATEKLIGQIRTSVIGEGKLFGTPFGQKPLIYSDYTASGRALSFLEDYIRDQVLPFYANTHSEASATGRQSTAFREQSRALIRKSINASDEDAIIFCGSGATAAIQKIVDILNIRIPANMDDRHGFSHQIAPEDRPVVFVGPYEHHSNELAWRESTVDVVAIPLSKNGDIDQAVLAQELERYAGRRLIIGSFSAASNVTGLLSDVAGLTRLLHDHGALAFWDYAAAGPYVEIDVTGAQDEKGNSSLDAIFISPHKFIGGPGTPGVLVIKRRLLTNRVPSVPGGGTVSYVSPEGHQYHKSGEAREEGGTPAIVESIRAGMVFQLKDAVGPKNIEALEHDMITRAIARWSRHPNIQILGDLKAPRTSILSFLILWQGKPLHFGFVDALINDLFGIQVRGGCSCAGPYGHELLHIDRNHSRAITDAVEAGHNALKPGWVRLNFNYFIGEETFEYLLRAVELIADHGWKLMPHYAYDKKRSLWVCQRQSATCCADLNDISFTGGLFSAPHCCDLGAREALSHYIDVAEKLLQDEGGDMAGFKTARPMAPLPQGYAELRWFGLPEDWDENWQRDDDPSALKTEKPGLWTSVTNWLSSGLRSTG</sequence>
<dbReference type="Gene3D" id="3.40.640.10">
    <property type="entry name" value="Type I PLP-dependent aspartate aminotransferase-like (Major domain)"/>
    <property type="match status" value="1"/>
</dbReference>
<comment type="caution">
    <text evidence="3">The sequence shown here is derived from an EMBL/GenBank/DDBJ whole genome shotgun (WGS) entry which is preliminary data.</text>
</comment>
<keyword evidence="4" id="KW-1185">Reference proteome</keyword>
<evidence type="ECO:0000313" key="4">
    <source>
        <dbReference type="Proteomes" id="UP000229730"/>
    </source>
</evidence>
<protein>
    <submittedName>
        <fullName evidence="3">Aminotransferase</fullName>
    </submittedName>
</protein>
<dbReference type="OrthoDB" id="9804366at2"/>